<feature type="compositionally biased region" description="Low complexity" evidence="1">
    <location>
        <begin position="782"/>
        <end position="799"/>
    </location>
</feature>
<dbReference type="KEGG" id="gms:SOIL9_05660"/>
<feature type="signal peptide" evidence="2">
    <location>
        <begin position="1"/>
        <end position="25"/>
    </location>
</feature>
<keyword evidence="4" id="KW-1185">Reference proteome</keyword>
<feature type="chain" id="PRO_5027064702" evidence="2">
    <location>
        <begin position="26"/>
        <end position="1055"/>
    </location>
</feature>
<organism evidence="3 4">
    <name type="scientific">Gemmata massiliana</name>
    <dbReference type="NCBI Taxonomy" id="1210884"/>
    <lineage>
        <taxon>Bacteria</taxon>
        <taxon>Pseudomonadati</taxon>
        <taxon>Planctomycetota</taxon>
        <taxon>Planctomycetia</taxon>
        <taxon>Gemmatales</taxon>
        <taxon>Gemmataceae</taxon>
        <taxon>Gemmata</taxon>
    </lineage>
</organism>
<name>A0A6P2D986_9BACT</name>
<keyword evidence="2" id="KW-0732">Signal</keyword>
<evidence type="ECO:0000256" key="1">
    <source>
        <dbReference type="SAM" id="MobiDB-lite"/>
    </source>
</evidence>
<gene>
    <name evidence="3" type="ORF">SOIL9_05660</name>
</gene>
<reference evidence="3 4" key="1">
    <citation type="submission" date="2019-05" db="EMBL/GenBank/DDBJ databases">
        <authorList>
            <consortium name="Science for Life Laboratories"/>
        </authorList>
    </citation>
    <scope>NUCLEOTIDE SEQUENCE [LARGE SCALE GENOMIC DNA]</scope>
    <source>
        <strain evidence="3">Soil9</strain>
    </source>
</reference>
<dbReference type="EMBL" id="LR593886">
    <property type="protein sequence ID" value="VTR97739.1"/>
    <property type="molecule type" value="Genomic_DNA"/>
</dbReference>
<dbReference type="AlphaFoldDB" id="A0A6P2D986"/>
<proteinExistence type="predicted"/>
<feature type="region of interest" description="Disordered" evidence="1">
    <location>
        <begin position="689"/>
        <end position="725"/>
    </location>
</feature>
<evidence type="ECO:0000313" key="3">
    <source>
        <dbReference type="EMBL" id="VTR97739.1"/>
    </source>
</evidence>
<evidence type="ECO:0000313" key="4">
    <source>
        <dbReference type="Proteomes" id="UP000464178"/>
    </source>
</evidence>
<protein>
    <submittedName>
        <fullName evidence="3">Uncharacterized protein</fullName>
    </submittedName>
</protein>
<feature type="region of interest" description="Disordered" evidence="1">
    <location>
        <begin position="950"/>
        <end position="990"/>
    </location>
</feature>
<feature type="region of interest" description="Disordered" evidence="1">
    <location>
        <begin position="753"/>
        <end position="813"/>
    </location>
</feature>
<dbReference type="PANTHER" id="PTHR48125:SF12">
    <property type="entry name" value="AT HOOK TRANSCRIPTION FACTOR FAMILY-RELATED"/>
    <property type="match status" value="1"/>
</dbReference>
<dbReference type="Proteomes" id="UP000464178">
    <property type="component" value="Chromosome"/>
</dbReference>
<accession>A0A6P2D986</accession>
<feature type="compositionally biased region" description="Basic and acidic residues" evidence="1">
    <location>
        <begin position="954"/>
        <end position="963"/>
    </location>
</feature>
<dbReference type="PANTHER" id="PTHR48125">
    <property type="entry name" value="LP07818P1"/>
    <property type="match status" value="1"/>
</dbReference>
<sequence>MSGRTVPRFVPVGLLAVALAAPAVAQEGGFQGPLNSDPIPAPPPVAPMPRVKINRTDLQYFSQFDMTGIGLHTPTPPTNAPRTKVTIHRDIHAQPNGEFQVPLNSDNMLPPPVNDTPGFYCGSEFAMGSGRAMRGHVAPAQHAVLVIGARGLERPAPSTGALQLAQCQHVQANTDIFVIRIGEGVESGAARHDEPPLPQCDSMTWTFPIQNVVKYQYEGKTVEVTPFASTKASPPANALSGTWYRELPGTVLSVTFTNDELKLCMVQAVDGSTATFTLTAHYTLTKDGLVYGAVTGTDADVKQGAAKTAPVSSDLAELSMMLQAFVDAPFSFRTKMPSAGLMVSSVKCGALLDKIEVNPFGGMFKFAKDGRVPAPVPLNAGAGKTDVSLGAVIGPIVDPAAGSTIGNVVDKPVPAPQAVTNPPDCQRVGIDFNFNPPVMIPPKPIGGACTLPPPPPVIPPAAVGTPLRPVCDTAVPDTMKSLVSEAFGQMLQRSGGAPGGLTLPSPRYLEHYPQYFAPDPAFPLPRELAKEEAESAVRRAAATTAAPMIPIASTEPPAKRGIVGTWYRDVAGKQCVVKVSPDHLTLTVHEAVEEDGKVSTASLVFTADYHMARDGVTAVGLITSVDVSFEGDFPQEDAKPFFEMLGELQKVLEDKPFALTFRPYGDALVIGNVRMPTVSDRMDVQPGGYMAGRYKSAGDKLPKPKPTKLTDPALRQMPGAPTAVPSLAIPPASAYPQPGGVYPQPYSVPLPGGAYPQPYNTPPASNGDLLPPQSLPAPRIVPSSGSPPATPSAPQSSPPLMKQPTPPDLSSFDKKRPVASAMVVGWQNRISVMPDLSHTLRLSPGIVGRMFLFDVSKQEFTKTGGTLTVDLVDETPGKHAAAPERWQFSREDLEKWAIPDKRYEKSYVLFLPWSAYTSDITHVRISARFDADTGHTLFAAPTTIMIDATGTQDPRARSDKPKETVPAMSEPAKPEVQPAPASESKTTAANNAKITDKAVIPSTLLNAYSSEPISPGYSIPKQSEGLRRIYLEWRQFWFNDHPSHLTPERVHGGIY</sequence>
<evidence type="ECO:0000256" key="2">
    <source>
        <dbReference type="SAM" id="SignalP"/>
    </source>
</evidence>